<dbReference type="OMA" id="DCNDACE"/>
<dbReference type="STRING" id="45351.A7SCR7"/>
<evidence type="ECO:0000256" key="6">
    <source>
        <dbReference type="ARBA" id="ARBA00023180"/>
    </source>
</evidence>
<keyword evidence="4" id="KW-1133">Transmembrane helix</keyword>
<dbReference type="PANTHER" id="PTHR24269:SF16">
    <property type="entry name" value="PROTEIN SLG1"/>
    <property type="match status" value="1"/>
</dbReference>
<comment type="subcellular location">
    <subcellularLocation>
        <location evidence="1">Membrane</location>
        <topology evidence="1">Single-pass membrane protein</topology>
    </subcellularLocation>
</comment>
<proteinExistence type="predicted"/>
<dbReference type="InterPro" id="IPR002889">
    <property type="entry name" value="WSC_carb-bd"/>
</dbReference>
<evidence type="ECO:0000313" key="8">
    <source>
        <dbReference type="EMBL" id="EDO38483.1"/>
    </source>
</evidence>
<organism evidence="8 9">
    <name type="scientific">Nematostella vectensis</name>
    <name type="common">Starlet sea anemone</name>
    <dbReference type="NCBI Taxonomy" id="45351"/>
    <lineage>
        <taxon>Eukaryota</taxon>
        <taxon>Metazoa</taxon>
        <taxon>Cnidaria</taxon>
        <taxon>Anthozoa</taxon>
        <taxon>Hexacorallia</taxon>
        <taxon>Actiniaria</taxon>
        <taxon>Edwardsiidae</taxon>
        <taxon>Nematostella</taxon>
    </lineage>
</organism>
<reference evidence="8 9" key="1">
    <citation type="journal article" date="2007" name="Science">
        <title>Sea anemone genome reveals ancestral eumetazoan gene repertoire and genomic organization.</title>
        <authorList>
            <person name="Putnam N.H."/>
            <person name="Srivastava M."/>
            <person name="Hellsten U."/>
            <person name="Dirks B."/>
            <person name="Chapman J."/>
            <person name="Salamov A."/>
            <person name="Terry A."/>
            <person name="Shapiro H."/>
            <person name="Lindquist E."/>
            <person name="Kapitonov V.V."/>
            <person name="Jurka J."/>
            <person name="Genikhovich G."/>
            <person name="Grigoriev I.V."/>
            <person name="Lucas S.M."/>
            <person name="Steele R.E."/>
            <person name="Finnerty J.R."/>
            <person name="Technau U."/>
            <person name="Martindale M.Q."/>
            <person name="Rokhsar D.S."/>
        </authorList>
    </citation>
    <scope>NUCLEOTIDE SEQUENCE [LARGE SCALE GENOMIC DNA]</scope>
    <source>
        <strain evidence="9">CH2 X CH6</strain>
    </source>
</reference>
<evidence type="ECO:0000313" key="9">
    <source>
        <dbReference type="Proteomes" id="UP000001593"/>
    </source>
</evidence>
<keyword evidence="2" id="KW-0812">Transmembrane</keyword>
<evidence type="ECO:0000256" key="3">
    <source>
        <dbReference type="ARBA" id="ARBA00022729"/>
    </source>
</evidence>
<evidence type="ECO:0000259" key="7">
    <source>
        <dbReference type="PROSITE" id="PS51212"/>
    </source>
</evidence>
<dbReference type="eggNOG" id="KOG4157">
    <property type="taxonomic scope" value="Eukaryota"/>
</dbReference>
<dbReference type="InParanoid" id="A7SCR7"/>
<name>A7SCR7_NEMVE</name>
<gene>
    <name evidence="8" type="ORF">NEMVEDRAFT_v1g113654</name>
</gene>
<dbReference type="SMART" id="SM00321">
    <property type="entry name" value="WSC"/>
    <property type="match status" value="1"/>
</dbReference>
<evidence type="ECO:0000256" key="2">
    <source>
        <dbReference type="ARBA" id="ARBA00022692"/>
    </source>
</evidence>
<dbReference type="KEGG" id="nve:5510044"/>
<dbReference type="OrthoDB" id="5964373at2759"/>
<dbReference type="PANTHER" id="PTHR24269">
    <property type="entry name" value="KREMEN PROTEIN"/>
    <property type="match status" value="1"/>
</dbReference>
<dbReference type="InterPro" id="IPR051836">
    <property type="entry name" value="Kremen_rcpt"/>
</dbReference>
<dbReference type="HOGENOM" id="CLU_171219_0_0_1"/>
<feature type="domain" description="WSC" evidence="7">
    <location>
        <begin position="1"/>
        <end position="91"/>
    </location>
</feature>
<dbReference type="Pfam" id="PF01822">
    <property type="entry name" value="WSC"/>
    <property type="match status" value="1"/>
</dbReference>
<evidence type="ECO:0000256" key="5">
    <source>
        <dbReference type="ARBA" id="ARBA00023136"/>
    </source>
</evidence>
<evidence type="ECO:0000256" key="1">
    <source>
        <dbReference type="ARBA" id="ARBA00004167"/>
    </source>
</evidence>
<keyword evidence="3" id="KW-0732">Signal</keyword>
<evidence type="ECO:0000256" key="4">
    <source>
        <dbReference type="ARBA" id="ARBA00022989"/>
    </source>
</evidence>
<dbReference type="EMBL" id="DS469625">
    <property type="protein sequence ID" value="EDO38483.1"/>
    <property type="molecule type" value="Genomic_DNA"/>
</dbReference>
<protein>
    <recommendedName>
        <fullName evidence="7">WSC domain-containing protein</fullName>
    </recommendedName>
</protein>
<keyword evidence="6" id="KW-0325">Glycoprotein</keyword>
<sequence length="91" mass="10115">PGYVGCYMDHTPERDLPYPISVRDITPNACRLACKHSKHAYAGLQYGYLCRCGDTYGKYAKLDDFQCSSPCKGDPSKICGGFFRNSIYTTG</sequence>
<dbReference type="GO" id="GO:0016020">
    <property type="term" value="C:membrane"/>
    <property type="evidence" value="ECO:0007669"/>
    <property type="project" value="UniProtKB-SubCell"/>
</dbReference>
<feature type="non-terminal residue" evidence="8">
    <location>
        <position position="1"/>
    </location>
</feature>
<keyword evidence="5" id="KW-0472">Membrane</keyword>
<dbReference type="AlphaFoldDB" id="A7SCR7"/>
<dbReference type="Proteomes" id="UP000001593">
    <property type="component" value="Unassembled WGS sequence"/>
</dbReference>
<dbReference type="PhylomeDB" id="A7SCR7"/>
<keyword evidence="9" id="KW-1185">Reference proteome</keyword>
<dbReference type="PROSITE" id="PS51212">
    <property type="entry name" value="WSC"/>
    <property type="match status" value="1"/>
</dbReference>
<accession>A7SCR7</accession>